<keyword evidence="9 10" id="KW-0119">Carbohydrate metabolism</keyword>
<dbReference type="RefSeq" id="WP_050520683.1">
    <property type="nucleotide sequence ID" value="NZ_FOCO01000054.1"/>
</dbReference>
<dbReference type="PANTHER" id="PTHR43725">
    <property type="entry name" value="UDP-GLUCOSE 4-EPIMERASE"/>
    <property type="match status" value="1"/>
</dbReference>
<evidence type="ECO:0000256" key="8">
    <source>
        <dbReference type="ARBA" id="ARBA00023235"/>
    </source>
</evidence>
<dbReference type="InterPro" id="IPR036291">
    <property type="entry name" value="NAD(P)-bd_dom_sf"/>
</dbReference>
<name>A0A1H8MEI7_9RHOB</name>
<dbReference type="InterPro" id="IPR001509">
    <property type="entry name" value="Epimerase_deHydtase"/>
</dbReference>
<evidence type="ECO:0000256" key="5">
    <source>
        <dbReference type="ARBA" id="ARBA00013189"/>
    </source>
</evidence>
<dbReference type="EMBL" id="FOCO01000054">
    <property type="protein sequence ID" value="SEO15757.1"/>
    <property type="molecule type" value="Genomic_DNA"/>
</dbReference>
<gene>
    <name evidence="12" type="ORF">SAMN05216227_10545</name>
</gene>
<dbReference type="Gene3D" id="3.90.25.10">
    <property type="entry name" value="UDP-galactose 4-epimerase, domain 1"/>
    <property type="match status" value="1"/>
</dbReference>
<dbReference type="SUPFAM" id="SSF51735">
    <property type="entry name" value="NAD(P)-binding Rossmann-fold domains"/>
    <property type="match status" value="1"/>
</dbReference>
<evidence type="ECO:0000256" key="4">
    <source>
        <dbReference type="ARBA" id="ARBA00007637"/>
    </source>
</evidence>
<protein>
    <recommendedName>
        <fullName evidence="6 10">UDP-glucose 4-epimerase</fullName>
        <ecNumber evidence="5 10">5.1.3.2</ecNumber>
    </recommendedName>
</protein>
<dbReference type="AlphaFoldDB" id="A0A1H8MEI7"/>
<dbReference type="Pfam" id="PF01370">
    <property type="entry name" value="Epimerase"/>
    <property type="match status" value="1"/>
</dbReference>
<proteinExistence type="inferred from homology"/>
<dbReference type="NCBIfam" id="TIGR01179">
    <property type="entry name" value="galE"/>
    <property type="match status" value="1"/>
</dbReference>
<dbReference type="STRING" id="1077947.SAMN05216227_10545"/>
<feature type="domain" description="NAD-dependent epimerase/dehydratase" evidence="11">
    <location>
        <begin position="7"/>
        <end position="254"/>
    </location>
</feature>
<dbReference type="PANTHER" id="PTHR43725:SF53">
    <property type="entry name" value="UDP-ARABINOSE 4-EPIMERASE 1"/>
    <property type="match status" value="1"/>
</dbReference>
<organism evidence="12 13">
    <name type="scientific">Pseudorhodobacter antarcticus</name>
    <dbReference type="NCBI Taxonomy" id="1077947"/>
    <lineage>
        <taxon>Bacteria</taxon>
        <taxon>Pseudomonadati</taxon>
        <taxon>Pseudomonadota</taxon>
        <taxon>Alphaproteobacteria</taxon>
        <taxon>Rhodobacterales</taxon>
        <taxon>Paracoccaceae</taxon>
        <taxon>Pseudorhodobacter</taxon>
    </lineage>
</organism>
<evidence type="ECO:0000256" key="7">
    <source>
        <dbReference type="ARBA" id="ARBA00023027"/>
    </source>
</evidence>
<comment type="pathway">
    <text evidence="3 10">Carbohydrate metabolism; galactose metabolism.</text>
</comment>
<evidence type="ECO:0000256" key="10">
    <source>
        <dbReference type="RuleBase" id="RU366046"/>
    </source>
</evidence>
<comment type="catalytic activity">
    <reaction evidence="1 10">
        <text>UDP-alpha-D-glucose = UDP-alpha-D-galactose</text>
        <dbReference type="Rhea" id="RHEA:22168"/>
        <dbReference type="ChEBI" id="CHEBI:58885"/>
        <dbReference type="ChEBI" id="CHEBI:66914"/>
        <dbReference type="EC" id="5.1.3.2"/>
    </reaction>
</comment>
<sequence length="333" mass="35638">MTPGPQICVTGGAGYIGSHACYALAARGDAPIVVDNLTTGRADAVRWGPLERIDLRETEVLTEMFVRHNIRKVLHFAASAYVGESVSDPAKYYENNVGGMLSLLTACRRAGVRQFVLSSSCATYGIPASLPVAETAPQRPINPYGHTKLMCEQMLRDIAPQIGMSFAILRYFNVGGADPSGVLRENHDPETHLLPLTLFAATGRGPALQLFGVDFDTPDGTCVRDYVHVSDLVQGHLAALDHLAKGAISLVANLGTGRGHSTREVIRAVEGVTGQTVPWHAAPRRVGDPPALVADATLAKIVLRFNPQRSDLQTMLTDAARSFGLVREGANHA</sequence>
<evidence type="ECO:0000313" key="12">
    <source>
        <dbReference type="EMBL" id="SEO15757.1"/>
    </source>
</evidence>
<comment type="cofactor">
    <cofactor evidence="2 10">
        <name>NAD(+)</name>
        <dbReference type="ChEBI" id="CHEBI:57540"/>
    </cofactor>
</comment>
<evidence type="ECO:0000256" key="2">
    <source>
        <dbReference type="ARBA" id="ARBA00001911"/>
    </source>
</evidence>
<evidence type="ECO:0000256" key="3">
    <source>
        <dbReference type="ARBA" id="ARBA00004947"/>
    </source>
</evidence>
<dbReference type="UniPathway" id="UPA00214"/>
<dbReference type="Gene3D" id="3.40.50.720">
    <property type="entry name" value="NAD(P)-binding Rossmann-like Domain"/>
    <property type="match status" value="1"/>
</dbReference>
<dbReference type="GO" id="GO:0033499">
    <property type="term" value="P:galactose catabolic process via UDP-galactose, Leloir pathway"/>
    <property type="evidence" value="ECO:0007669"/>
    <property type="project" value="TreeGrafter"/>
</dbReference>
<accession>A0A1H8MEI7</accession>
<dbReference type="InterPro" id="IPR005886">
    <property type="entry name" value="UDP_G4E"/>
</dbReference>
<keyword evidence="7 10" id="KW-0520">NAD</keyword>
<dbReference type="CDD" id="cd05247">
    <property type="entry name" value="UDP_G4E_1_SDR_e"/>
    <property type="match status" value="1"/>
</dbReference>
<reference evidence="12 13" key="1">
    <citation type="submission" date="2016-10" db="EMBL/GenBank/DDBJ databases">
        <authorList>
            <person name="de Groot N.N."/>
        </authorList>
    </citation>
    <scope>NUCLEOTIDE SEQUENCE [LARGE SCALE GENOMIC DNA]</scope>
    <source>
        <strain evidence="12 13">CGMCC 1.10836</strain>
    </source>
</reference>
<dbReference type="OrthoDB" id="9801785at2"/>
<dbReference type="EC" id="5.1.3.2" evidence="5 10"/>
<keyword evidence="13" id="KW-1185">Reference proteome</keyword>
<evidence type="ECO:0000256" key="1">
    <source>
        <dbReference type="ARBA" id="ARBA00000083"/>
    </source>
</evidence>
<comment type="subunit">
    <text evidence="10">Homodimer.</text>
</comment>
<evidence type="ECO:0000259" key="11">
    <source>
        <dbReference type="Pfam" id="PF01370"/>
    </source>
</evidence>
<evidence type="ECO:0000256" key="6">
    <source>
        <dbReference type="ARBA" id="ARBA00018569"/>
    </source>
</evidence>
<keyword evidence="8 10" id="KW-0413">Isomerase</keyword>
<dbReference type="Proteomes" id="UP000183002">
    <property type="component" value="Unassembled WGS sequence"/>
</dbReference>
<evidence type="ECO:0000313" key="13">
    <source>
        <dbReference type="Proteomes" id="UP000183002"/>
    </source>
</evidence>
<dbReference type="GO" id="GO:0003978">
    <property type="term" value="F:UDP-glucose 4-epimerase activity"/>
    <property type="evidence" value="ECO:0007669"/>
    <property type="project" value="UniProtKB-UniRule"/>
</dbReference>
<comment type="similarity">
    <text evidence="4 10">Belongs to the NAD(P)-dependent epimerase/dehydratase family.</text>
</comment>
<evidence type="ECO:0000256" key="9">
    <source>
        <dbReference type="ARBA" id="ARBA00023277"/>
    </source>
</evidence>